<comment type="caution">
    <text evidence="3">The sequence shown here is derived from an EMBL/GenBank/DDBJ whole genome shotgun (WGS) entry which is preliminary data.</text>
</comment>
<dbReference type="PANTHER" id="PTHR24359">
    <property type="entry name" value="SERINE/THREONINE-PROTEIN KINASE SBK1"/>
    <property type="match status" value="1"/>
</dbReference>
<dbReference type="Gene3D" id="1.10.510.10">
    <property type="entry name" value="Transferase(Phosphotransferase) domain 1"/>
    <property type="match status" value="1"/>
</dbReference>
<gene>
    <name evidence="3" type="ORF">BKA59DRAFT_529913</name>
</gene>
<name>A0A8K0RUS8_9HYPO</name>
<dbReference type="GO" id="GO:0004674">
    <property type="term" value="F:protein serine/threonine kinase activity"/>
    <property type="evidence" value="ECO:0007669"/>
    <property type="project" value="TreeGrafter"/>
</dbReference>
<accession>A0A8K0RUS8</accession>
<dbReference type="PROSITE" id="PS50011">
    <property type="entry name" value="PROTEIN_KINASE_DOM"/>
    <property type="match status" value="1"/>
</dbReference>
<organism evidence="3 4">
    <name type="scientific">Fusarium tricinctum</name>
    <dbReference type="NCBI Taxonomy" id="61284"/>
    <lineage>
        <taxon>Eukaryota</taxon>
        <taxon>Fungi</taxon>
        <taxon>Dikarya</taxon>
        <taxon>Ascomycota</taxon>
        <taxon>Pezizomycotina</taxon>
        <taxon>Sordariomycetes</taxon>
        <taxon>Hypocreomycetidae</taxon>
        <taxon>Hypocreales</taxon>
        <taxon>Nectriaceae</taxon>
        <taxon>Fusarium</taxon>
        <taxon>Fusarium tricinctum species complex</taxon>
    </lineage>
</organism>
<proteinExistence type="predicted"/>
<evidence type="ECO:0000313" key="4">
    <source>
        <dbReference type="Proteomes" id="UP000813427"/>
    </source>
</evidence>
<dbReference type="SMART" id="SM00220">
    <property type="entry name" value="S_TKc"/>
    <property type="match status" value="1"/>
</dbReference>
<evidence type="ECO:0000313" key="3">
    <source>
        <dbReference type="EMBL" id="KAH7242197.1"/>
    </source>
</evidence>
<dbReference type="GO" id="GO:0005524">
    <property type="term" value="F:ATP binding"/>
    <property type="evidence" value="ECO:0007669"/>
    <property type="project" value="InterPro"/>
</dbReference>
<dbReference type="Pfam" id="PF00069">
    <property type="entry name" value="Pkinase"/>
    <property type="match status" value="1"/>
</dbReference>
<feature type="region of interest" description="Disordered" evidence="1">
    <location>
        <begin position="696"/>
        <end position="716"/>
    </location>
</feature>
<dbReference type="SUPFAM" id="SSF56112">
    <property type="entry name" value="Protein kinase-like (PK-like)"/>
    <property type="match status" value="1"/>
</dbReference>
<evidence type="ECO:0000256" key="1">
    <source>
        <dbReference type="SAM" id="MobiDB-lite"/>
    </source>
</evidence>
<dbReference type="InterPro" id="IPR011009">
    <property type="entry name" value="Kinase-like_dom_sf"/>
</dbReference>
<keyword evidence="3" id="KW-0418">Kinase</keyword>
<feature type="domain" description="Protein kinase" evidence="2">
    <location>
        <begin position="68"/>
        <end position="403"/>
    </location>
</feature>
<dbReference type="OrthoDB" id="1046782at2759"/>
<keyword evidence="3" id="KW-0808">Transferase</keyword>
<protein>
    <submittedName>
        <fullName evidence="3">Kinase-like domain-containing protein</fullName>
    </submittedName>
</protein>
<dbReference type="AlphaFoldDB" id="A0A8K0RUS8"/>
<sequence length="716" mass="81437">MTDRNNSSYFASEAVTSEELAFNAMVETAFLGWLFPKVDISVPDLITTSQNTKNPPFFDFVDSISPFATKTRIRRCGGTSQVSQVTIHPSHKEGYSKSMDNRLDKPQEHLYALKQFHVGNDDDFFREAMNLQHLAQTPHPHIVPLLASYREKRQYHLLFPWADCDLAMFWRLHPRPPHDKGTLGWIGRQMLGLADALSIIHGSTEENEINSSYGVHGDLKPANILCFRDAPEQHTLAITDFGSSYFLPSDEKENAKPRNIKRTPAYRAPEVDITSEGVTQAYDIWGFGCIISQALLWALDGLQGLERLSEARRDQQNNSPNRDAFFRLQRTFDGVLTARLKPQVQNLLLSMRSHPHSTPFSNDILDLVVNGMLKIDSHQRMTSHEIARALAKICKRLDEDPAYSEFHVDRKDNNMEMDPFSQNPYFSAKSISLTGSVLQVHTNQNASQRPQLDRTVDANYYTNTTTQGLDGYLDQIQLKPRFACPFFKAGIRLSARHRACESPGWTDINKVKEHIFRTHLVDHHKKKFVCRRCDEGFKTDELFLAHQHRELACHKTTSQPAYGKLTREQASSLRSLKRKSTKFSDEERWFEIYKLVNPSSDPRLDGISPYCESNSVSMRTLNSTSSSGITQYKDYLLQRNAEEYMAKLASKGIPVSLETATKILELQVRDIENFDGARREPILAYEITQASHEKVDIAEGQDAPGEHSPLSQLLAS</sequence>
<dbReference type="Proteomes" id="UP000813427">
    <property type="component" value="Unassembled WGS sequence"/>
</dbReference>
<dbReference type="InterPro" id="IPR000719">
    <property type="entry name" value="Prot_kinase_dom"/>
</dbReference>
<dbReference type="EMBL" id="JAGPXF010000005">
    <property type="protein sequence ID" value="KAH7242197.1"/>
    <property type="molecule type" value="Genomic_DNA"/>
</dbReference>
<keyword evidence="4" id="KW-1185">Reference proteome</keyword>
<dbReference type="CDD" id="cd00180">
    <property type="entry name" value="PKc"/>
    <property type="match status" value="1"/>
</dbReference>
<dbReference type="PANTHER" id="PTHR24359:SF37">
    <property type="entry name" value="PROTEIN KINASE DOMAIN-CONTAINING PROTEIN"/>
    <property type="match status" value="1"/>
</dbReference>
<reference evidence="3" key="1">
    <citation type="journal article" date="2021" name="Nat. Commun.">
        <title>Genetic determinants of endophytism in the Arabidopsis root mycobiome.</title>
        <authorList>
            <person name="Mesny F."/>
            <person name="Miyauchi S."/>
            <person name="Thiergart T."/>
            <person name="Pickel B."/>
            <person name="Atanasova L."/>
            <person name="Karlsson M."/>
            <person name="Huettel B."/>
            <person name="Barry K.W."/>
            <person name="Haridas S."/>
            <person name="Chen C."/>
            <person name="Bauer D."/>
            <person name="Andreopoulos W."/>
            <person name="Pangilinan J."/>
            <person name="LaButti K."/>
            <person name="Riley R."/>
            <person name="Lipzen A."/>
            <person name="Clum A."/>
            <person name="Drula E."/>
            <person name="Henrissat B."/>
            <person name="Kohler A."/>
            <person name="Grigoriev I.V."/>
            <person name="Martin F.M."/>
            <person name="Hacquard S."/>
        </authorList>
    </citation>
    <scope>NUCLEOTIDE SEQUENCE</scope>
    <source>
        <strain evidence="3">MPI-SDFR-AT-0068</strain>
    </source>
</reference>
<evidence type="ECO:0000259" key="2">
    <source>
        <dbReference type="PROSITE" id="PS50011"/>
    </source>
</evidence>